<evidence type="ECO:0008006" key="3">
    <source>
        <dbReference type="Google" id="ProtNLM"/>
    </source>
</evidence>
<dbReference type="Pfam" id="PF02515">
    <property type="entry name" value="CoA_transf_3"/>
    <property type="match status" value="1"/>
</dbReference>
<dbReference type="GO" id="GO:0008410">
    <property type="term" value="F:CoA-transferase activity"/>
    <property type="evidence" value="ECO:0007669"/>
    <property type="project" value="TreeGrafter"/>
</dbReference>
<organism evidence="2">
    <name type="scientific">marine metagenome</name>
    <dbReference type="NCBI Taxonomy" id="408172"/>
    <lineage>
        <taxon>unclassified sequences</taxon>
        <taxon>metagenomes</taxon>
        <taxon>ecological metagenomes</taxon>
    </lineage>
</organism>
<protein>
    <recommendedName>
        <fullName evidence="3">CoA transferase</fullName>
    </recommendedName>
</protein>
<gene>
    <name evidence="2" type="ORF">METZ01_LOCUS83428</name>
</gene>
<sequence>VISESFTPRVMKSWGLDYLSVKSMVPDVIYFSTCLMGQYGPHNNYAGFGQLAGAMAGFYEITGWPDRGPAGPYGAYSDFVNPPIAFGSIVAALDYRDRHGIGQHIDLSQYEGAMHFLAPHIMKYNEDGSILGRKGNEDDRMYPHGIFPCLNKKRSLTSTKESWVAIAIESEYQWAEFSKILRLPESILSQNLAERKSNRDEIDLLISKWTSQYDSRYIMNLLQTHKIPSGMVQSQSDMWEDPHLDHLDFFQWLEHTEIGPMPYDGLQFQLSETPGKLTRAQAMVGEDNKEILTEILSMRSSEVQTLLNEGVLEQSF</sequence>
<reference evidence="2" key="1">
    <citation type="submission" date="2018-05" db="EMBL/GenBank/DDBJ databases">
        <authorList>
            <person name="Lanie J.A."/>
            <person name="Ng W.-L."/>
            <person name="Kazmierczak K.M."/>
            <person name="Andrzejewski T.M."/>
            <person name="Davidsen T.M."/>
            <person name="Wayne K.J."/>
            <person name="Tettelin H."/>
            <person name="Glass J.I."/>
            <person name="Rusch D."/>
            <person name="Podicherti R."/>
            <person name="Tsui H.-C.T."/>
            <person name="Winkler M.E."/>
        </authorList>
    </citation>
    <scope>NUCLEOTIDE SEQUENCE</scope>
</reference>
<dbReference type="InterPro" id="IPR023606">
    <property type="entry name" value="CoA-Trfase_III_dom_1_sf"/>
</dbReference>
<dbReference type="AlphaFoldDB" id="A0A381URK3"/>
<dbReference type="SUPFAM" id="SSF89796">
    <property type="entry name" value="CoA-transferase family III (CaiB/BaiF)"/>
    <property type="match status" value="1"/>
</dbReference>
<dbReference type="EMBL" id="UINC01006949">
    <property type="protein sequence ID" value="SVA30574.1"/>
    <property type="molecule type" value="Genomic_DNA"/>
</dbReference>
<dbReference type="InterPro" id="IPR044855">
    <property type="entry name" value="CoA-Trfase_III_dom3_sf"/>
</dbReference>
<name>A0A381URK3_9ZZZZ</name>
<dbReference type="PANTHER" id="PTHR48207">
    <property type="entry name" value="SUCCINATE--HYDROXYMETHYLGLUTARATE COA-TRANSFERASE"/>
    <property type="match status" value="1"/>
</dbReference>
<keyword evidence="1" id="KW-0808">Transferase</keyword>
<dbReference type="Gene3D" id="3.30.1540.10">
    <property type="entry name" value="formyl-coa transferase, domain 3"/>
    <property type="match status" value="1"/>
</dbReference>
<dbReference type="InterPro" id="IPR003673">
    <property type="entry name" value="CoA-Trfase_fam_III"/>
</dbReference>
<feature type="non-terminal residue" evidence="2">
    <location>
        <position position="1"/>
    </location>
</feature>
<accession>A0A381URK3</accession>
<dbReference type="PANTHER" id="PTHR48207:SF3">
    <property type="entry name" value="SUCCINATE--HYDROXYMETHYLGLUTARATE COA-TRANSFERASE"/>
    <property type="match status" value="1"/>
</dbReference>
<evidence type="ECO:0000256" key="1">
    <source>
        <dbReference type="ARBA" id="ARBA00022679"/>
    </source>
</evidence>
<dbReference type="Gene3D" id="3.40.50.10540">
    <property type="entry name" value="Crotonobetainyl-coa:carnitine coa-transferase, domain 1"/>
    <property type="match status" value="1"/>
</dbReference>
<dbReference type="InterPro" id="IPR050483">
    <property type="entry name" value="CoA-transferase_III_domain"/>
</dbReference>
<evidence type="ECO:0000313" key="2">
    <source>
        <dbReference type="EMBL" id="SVA30574.1"/>
    </source>
</evidence>
<proteinExistence type="predicted"/>